<name>A0A0V1PUN2_9ASCO</name>
<dbReference type="AlphaFoldDB" id="A0A0V1PUN2"/>
<accession>A0A0V1PUN2</accession>
<dbReference type="Proteomes" id="UP000054251">
    <property type="component" value="Unassembled WGS sequence"/>
</dbReference>
<dbReference type="GeneID" id="26841294"/>
<organism evidence="1 2">
    <name type="scientific">Debaryomyces fabryi</name>
    <dbReference type="NCBI Taxonomy" id="58627"/>
    <lineage>
        <taxon>Eukaryota</taxon>
        <taxon>Fungi</taxon>
        <taxon>Dikarya</taxon>
        <taxon>Ascomycota</taxon>
        <taxon>Saccharomycotina</taxon>
        <taxon>Pichiomycetes</taxon>
        <taxon>Debaryomycetaceae</taxon>
        <taxon>Debaryomyces</taxon>
    </lineage>
</organism>
<evidence type="ECO:0000313" key="1">
    <source>
        <dbReference type="EMBL" id="KRZ99952.1"/>
    </source>
</evidence>
<keyword evidence="2" id="KW-1185">Reference proteome</keyword>
<proteinExistence type="predicted"/>
<reference evidence="1 2" key="1">
    <citation type="submission" date="2015-11" db="EMBL/GenBank/DDBJ databases">
        <title>The genome of Debaryomyces fabryi.</title>
        <authorList>
            <person name="Tafer H."/>
            <person name="Lopandic K."/>
        </authorList>
    </citation>
    <scope>NUCLEOTIDE SEQUENCE [LARGE SCALE GENOMIC DNA]</scope>
    <source>
        <strain evidence="1 2">CBS 789</strain>
    </source>
</reference>
<gene>
    <name evidence="1" type="ORF">AC631_04285</name>
</gene>
<dbReference type="EMBL" id="LMYN01000111">
    <property type="protein sequence ID" value="KRZ99952.1"/>
    <property type="molecule type" value="Genomic_DNA"/>
</dbReference>
<dbReference type="OrthoDB" id="4073795at2759"/>
<sequence length="195" mass="23066">MPNLTTLTLNNYHFNWENETGLHLTHLSKLFLVDCTWEYPFDLSQFNINNSLNKLFIQYTNNNSFILLERFTKFLENPTNSQYTAIQELSILFTNFDQLWLKPLSTKQLARFIGNHFPDLIYLRLSGWLLNLKNFNSYMSLLEDNNLKVLDLCVTDSSSTPNNDKLIRDILQNSKTHFPWMKLVLRTSLHHLSHH</sequence>
<evidence type="ECO:0000313" key="2">
    <source>
        <dbReference type="Proteomes" id="UP000054251"/>
    </source>
</evidence>
<comment type="caution">
    <text evidence="1">The sequence shown here is derived from an EMBL/GenBank/DDBJ whole genome shotgun (WGS) entry which is preliminary data.</text>
</comment>
<dbReference type="RefSeq" id="XP_015466055.1">
    <property type="nucleotide sequence ID" value="XM_015613114.1"/>
</dbReference>
<protein>
    <submittedName>
        <fullName evidence="1">Uncharacterized protein</fullName>
    </submittedName>
</protein>